<proteinExistence type="predicted"/>
<comment type="caution">
    <text evidence="2">The sequence shown here is derived from an EMBL/GenBank/DDBJ whole genome shotgun (WGS) entry which is preliminary data.</text>
</comment>
<organism evidence="2">
    <name type="scientific">termite gut metagenome</name>
    <dbReference type="NCBI Taxonomy" id="433724"/>
    <lineage>
        <taxon>unclassified sequences</taxon>
        <taxon>metagenomes</taxon>
        <taxon>organismal metagenomes</taxon>
    </lineage>
</organism>
<accession>A0A5J4RVW3</accession>
<sequence>MRAGNRFSVHPHYLPSANGDTGSAVGATLAVVLNNNTVAQIELKIESGELKF</sequence>
<evidence type="ECO:0000313" key="2">
    <source>
        <dbReference type="EMBL" id="KAA6337612.1"/>
    </source>
</evidence>
<dbReference type="EMBL" id="SNRY01000684">
    <property type="protein sequence ID" value="KAA6337612.1"/>
    <property type="molecule type" value="Genomic_DNA"/>
</dbReference>
<gene>
    <name evidence="2" type="ORF">EZS27_014311</name>
</gene>
<protein>
    <submittedName>
        <fullName evidence="2">Uncharacterized protein</fullName>
    </submittedName>
</protein>
<dbReference type="AlphaFoldDB" id="A0A5J4RVW3"/>
<reference evidence="2" key="1">
    <citation type="submission" date="2019-03" db="EMBL/GenBank/DDBJ databases">
        <title>Single cell metagenomics reveals metabolic interactions within the superorganism composed of flagellate Streblomastix strix and complex community of Bacteroidetes bacteria on its surface.</title>
        <authorList>
            <person name="Treitli S.C."/>
            <person name="Kolisko M."/>
            <person name="Husnik F."/>
            <person name="Keeling P."/>
            <person name="Hampl V."/>
        </authorList>
    </citation>
    <scope>NUCLEOTIDE SEQUENCE</scope>
    <source>
        <strain evidence="2">STM</strain>
    </source>
</reference>
<feature type="region of interest" description="Disordered" evidence="1">
    <location>
        <begin position="1"/>
        <end position="20"/>
    </location>
</feature>
<evidence type="ECO:0000256" key="1">
    <source>
        <dbReference type="SAM" id="MobiDB-lite"/>
    </source>
</evidence>
<name>A0A5J4RVW3_9ZZZZ</name>